<keyword evidence="7 9" id="KW-0811">Translocation</keyword>
<keyword evidence="6 9" id="KW-1133">Transmembrane helix</keyword>
<evidence type="ECO:0000313" key="11">
    <source>
        <dbReference type="Proteomes" id="UP000176329"/>
    </source>
</evidence>
<dbReference type="PROSITE" id="PS01067">
    <property type="entry name" value="SECE_SEC61G"/>
    <property type="match status" value="1"/>
</dbReference>
<gene>
    <name evidence="9" type="primary">secE</name>
    <name evidence="10" type="ORF">A2848_01145</name>
</gene>
<keyword evidence="4 9" id="KW-0812">Transmembrane</keyword>
<evidence type="ECO:0000256" key="2">
    <source>
        <dbReference type="ARBA" id="ARBA00022448"/>
    </source>
</evidence>
<dbReference type="Gene3D" id="1.20.5.1030">
    <property type="entry name" value="Preprotein translocase secy subunit"/>
    <property type="match status" value="1"/>
</dbReference>
<reference evidence="10 11" key="1">
    <citation type="journal article" date="2016" name="Nat. Commun.">
        <title>Thousands of microbial genomes shed light on interconnected biogeochemical processes in an aquifer system.</title>
        <authorList>
            <person name="Anantharaman K."/>
            <person name="Brown C.T."/>
            <person name="Hug L.A."/>
            <person name="Sharon I."/>
            <person name="Castelle C.J."/>
            <person name="Probst A.J."/>
            <person name="Thomas B.C."/>
            <person name="Singh A."/>
            <person name="Wilkins M.J."/>
            <person name="Karaoz U."/>
            <person name="Brodie E.L."/>
            <person name="Williams K.H."/>
            <person name="Hubbard S.S."/>
            <person name="Banfield J.F."/>
        </authorList>
    </citation>
    <scope>NUCLEOTIDE SEQUENCE [LARGE SCALE GENOMIC DNA]</scope>
</reference>
<evidence type="ECO:0000256" key="7">
    <source>
        <dbReference type="ARBA" id="ARBA00023010"/>
    </source>
</evidence>
<evidence type="ECO:0000256" key="3">
    <source>
        <dbReference type="ARBA" id="ARBA00022475"/>
    </source>
</evidence>
<dbReference type="PANTHER" id="PTHR33910:SF1">
    <property type="entry name" value="PROTEIN TRANSLOCASE SUBUNIT SECE"/>
    <property type="match status" value="1"/>
</dbReference>
<dbReference type="GO" id="GO:0006605">
    <property type="term" value="P:protein targeting"/>
    <property type="evidence" value="ECO:0007669"/>
    <property type="project" value="UniProtKB-UniRule"/>
</dbReference>
<dbReference type="PANTHER" id="PTHR33910">
    <property type="entry name" value="PROTEIN TRANSLOCASE SUBUNIT SECE"/>
    <property type="match status" value="1"/>
</dbReference>
<dbReference type="EMBL" id="MFPV01000002">
    <property type="protein sequence ID" value="OGH63494.1"/>
    <property type="molecule type" value="Genomic_DNA"/>
</dbReference>
<evidence type="ECO:0000256" key="9">
    <source>
        <dbReference type="HAMAP-Rule" id="MF_00422"/>
    </source>
</evidence>
<evidence type="ECO:0000256" key="1">
    <source>
        <dbReference type="ARBA" id="ARBA00004370"/>
    </source>
</evidence>
<dbReference type="PRINTS" id="PR01650">
    <property type="entry name" value="SECETRNLCASE"/>
</dbReference>
<comment type="function">
    <text evidence="9">Essential subunit of the Sec protein translocation channel SecYEG. Clamps together the 2 halves of SecY. May contact the channel plug during translocation.</text>
</comment>
<dbReference type="GO" id="GO:0005886">
    <property type="term" value="C:plasma membrane"/>
    <property type="evidence" value="ECO:0007669"/>
    <property type="project" value="UniProtKB-SubCell"/>
</dbReference>
<dbReference type="HAMAP" id="MF_00422">
    <property type="entry name" value="SecE"/>
    <property type="match status" value="1"/>
</dbReference>
<sequence>MASVVHQITEYLKGAQEELRKVVWPSRQETTRSTIAVIAISVAMGAFFWVLDLIFNKVLSAVLTK</sequence>
<dbReference type="NCBIfam" id="TIGR00964">
    <property type="entry name" value="secE_bact"/>
    <property type="match status" value="1"/>
</dbReference>
<name>A0A1F6LVY6_9BACT</name>
<feature type="transmembrane region" description="Helical" evidence="9">
    <location>
        <begin position="34"/>
        <end position="55"/>
    </location>
</feature>
<proteinExistence type="inferred from homology"/>
<dbReference type="InterPro" id="IPR005807">
    <property type="entry name" value="SecE_bac"/>
</dbReference>
<keyword evidence="3 9" id="KW-1003">Cell membrane</keyword>
<evidence type="ECO:0000256" key="4">
    <source>
        <dbReference type="ARBA" id="ARBA00022692"/>
    </source>
</evidence>
<dbReference type="InterPro" id="IPR001901">
    <property type="entry name" value="Translocase_SecE/Sec61-g"/>
</dbReference>
<dbReference type="GO" id="GO:0065002">
    <property type="term" value="P:intracellular protein transmembrane transport"/>
    <property type="evidence" value="ECO:0007669"/>
    <property type="project" value="UniProtKB-UniRule"/>
</dbReference>
<comment type="caution">
    <text evidence="10">The sequence shown here is derived from an EMBL/GenBank/DDBJ whole genome shotgun (WGS) entry which is preliminary data.</text>
</comment>
<organism evidence="10 11">
    <name type="scientific">Candidatus Magasanikbacteria bacterium RIFCSPHIGHO2_01_FULL_50_8</name>
    <dbReference type="NCBI Taxonomy" id="1798674"/>
    <lineage>
        <taxon>Bacteria</taxon>
        <taxon>Candidatus Magasanikiibacteriota</taxon>
    </lineage>
</organism>
<dbReference type="Proteomes" id="UP000176329">
    <property type="component" value="Unassembled WGS sequence"/>
</dbReference>
<evidence type="ECO:0000256" key="8">
    <source>
        <dbReference type="ARBA" id="ARBA00023136"/>
    </source>
</evidence>
<dbReference type="GO" id="GO:0043952">
    <property type="term" value="P:protein transport by the Sec complex"/>
    <property type="evidence" value="ECO:0007669"/>
    <property type="project" value="UniProtKB-UniRule"/>
</dbReference>
<keyword evidence="8 9" id="KW-0472">Membrane</keyword>
<comment type="similarity">
    <text evidence="9">Belongs to the SecE/SEC61-gamma family.</text>
</comment>
<accession>A0A1F6LVY6</accession>
<comment type="subcellular location">
    <subcellularLocation>
        <location evidence="9">Cell membrane</location>
        <topology evidence="9">Single-pass membrane protein</topology>
    </subcellularLocation>
    <subcellularLocation>
        <location evidence="1">Membrane</location>
    </subcellularLocation>
</comment>
<dbReference type="GO" id="GO:0009306">
    <property type="term" value="P:protein secretion"/>
    <property type="evidence" value="ECO:0007669"/>
    <property type="project" value="UniProtKB-UniRule"/>
</dbReference>
<keyword evidence="2 9" id="KW-0813">Transport</keyword>
<evidence type="ECO:0000256" key="5">
    <source>
        <dbReference type="ARBA" id="ARBA00022927"/>
    </source>
</evidence>
<keyword evidence="5 9" id="KW-0653">Protein transport</keyword>
<comment type="subunit">
    <text evidence="9">Component of the Sec protein translocase complex. Heterotrimer consisting of SecY, SecE and SecG subunits. The heterotrimers can form oligomers, although 1 heterotrimer is thought to be able to translocate proteins. Interacts with the ribosome. Interacts with SecDF, and other proteins may be involved. Interacts with SecA.</text>
</comment>
<dbReference type="Pfam" id="PF00584">
    <property type="entry name" value="SecE"/>
    <property type="match status" value="1"/>
</dbReference>
<protein>
    <recommendedName>
        <fullName evidence="9">Protein translocase subunit SecE</fullName>
    </recommendedName>
</protein>
<dbReference type="InterPro" id="IPR038379">
    <property type="entry name" value="SecE_sf"/>
</dbReference>
<dbReference type="GO" id="GO:0008320">
    <property type="term" value="F:protein transmembrane transporter activity"/>
    <property type="evidence" value="ECO:0007669"/>
    <property type="project" value="UniProtKB-UniRule"/>
</dbReference>
<evidence type="ECO:0000313" key="10">
    <source>
        <dbReference type="EMBL" id="OGH63494.1"/>
    </source>
</evidence>
<dbReference type="AlphaFoldDB" id="A0A1F6LVY6"/>
<evidence type="ECO:0000256" key="6">
    <source>
        <dbReference type="ARBA" id="ARBA00022989"/>
    </source>
</evidence>